<evidence type="ECO:0000256" key="3">
    <source>
        <dbReference type="ARBA" id="ARBA00023134"/>
    </source>
</evidence>
<keyword evidence="4" id="KW-0472">Membrane</keyword>
<keyword evidence="4" id="KW-0812">Transmembrane</keyword>
<feature type="domain" description="AIG1-type G" evidence="5">
    <location>
        <begin position="4"/>
        <end position="202"/>
    </location>
</feature>
<organism evidence="6 7">
    <name type="scientific">Tachysurus vachellii</name>
    <name type="common">Darkbarbel catfish</name>
    <name type="synonym">Pelteobagrus vachellii</name>
    <dbReference type="NCBI Taxonomy" id="175792"/>
    <lineage>
        <taxon>Eukaryota</taxon>
        <taxon>Metazoa</taxon>
        <taxon>Chordata</taxon>
        <taxon>Craniata</taxon>
        <taxon>Vertebrata</taxon>
        <taxon>Euteleostomi</taxon>
        <taxon>Actinopterygii</taxon>
        <taxon>Neopterygii</taxon>
        <taxon>Teleostei</taxon>
        <taxon>Ostariophysi</taxon>
        <taxon>Siluriformes</taxon>
        <taxon>Bagridae</taxon>
        <taxon>Tachysurus</taxon>
    </lineage>
</organism>
<reference evidence="6" key="1">
    <citation type="submission" date="2023-08" db="EMBL/GenBank/DDBJ databases">
        <title>Pelteobagrus vachellii genome.</title>
        <authorList>
            <person name="Liu H."/>
        </authorList>
    </citation>
    <scope>NUCLEOTIDE SEQUENCE</scope>
    <source>
        <strain evidence="6">PRFRI_2022a</strain>
        <tissue evidence="6">Muscle</tissue>
    </source>
</reference>
<dbReference type="InterPro" id="IPR027417">
    <property type="entry name" value="P-loop_NTPase"/>
</dbReference>
<evidence type="ECO:0000313" key="7">
    <source>
        <dbReference type="Proteomes" id="UP001187315"/>
    </source>
</evidence>
<gene>
    <name evidence="6" type="ORF">Q7C36_004080</name>
</gene>
<evidence type="ECO:0000256" key="1">
    <source>
        <dbReference type="ARBA" id="ARBA00008535"/>
    </source>
</evidence>
<evidence type="ECO:0000256" key="4">
    <source>
        <dbReference type="SAM" id="Phobius"/>
    </source>
</evidence>
<dbReference type="SUPFAM" id="SSF52540">
    <property type="entry name" value="P-loop containing nucleoside triphosphate hydrolases"/>
    <property type="match status" value="1"/>
</dbReference>
<name>A0AA88NUM5_TACVA</name>
<dbReference type="EMBL" id="JAVHJS010000003">
    <property type="protein sequence ID" value="KAK2864926.1"/>
    <property type="molecule type" value="Genomic_DNA"/>
</dbReference>
<dbReference type="Pfam" id="PF04548">
    <property type="entry name" value="AIG1"/>
    <property type="match status" value="1"/>
</dbReference>
<evidence type="ECO:0000313" key="6">
    <source>
        <dbReference type="EMBL" id="KAK2864926.1"/>
    </source>
</evidence>
<keyword evidence="7" id="KW-1185">Reference proteome</keyword>
<dbReference type="InterPro" id="IPR006703">
    <property type="entry name" value="G_AIG1"/>
</dbReference>
<keyword evidence="3" id="KW-0342">GTP-binding</keyword>
<evidence type="ECO:0000259" key="5">
    <source>
        <dbReference type="PROSITE" id="PS51720"/>
    </source>
</evidence>
<comment type="caution">
    <text evidence="6">The sequence shown here is derived from an EMBL/GenBank/DDBJ whole genome shotgun (WGS) entry which is preliminary data.</text>
</comment>
<keyword evidence="4" id="KW-1133">Transmembrane helix</keyword>
<dbReference type="PANTHER" id="PTHR10903:SF188">
    <property type="entry name" value="GTPASE IMAP FAMILY MEMBER 2-LIKE-RELATED"/>
    <property type="match status" value="1"/>
</dbReference>
<comment type="similarity">
    <text evidence="1">Belongs to the TRAFAC class TrmE-Era-EngA-EngB-Septin-like GTPase superfamily. AIG1/Toc34/Toc159-like paraseptin GTPase family. IAN subfamily.</text>
</comment>
<dbReference type="FunFam" id="3.40.50.300:FF:000366">
    <property type="entry name" value="GTPase, IMAP family member 2"/>
    <property type="match status" value="1"/>
</dbReference>
<dbReference type="PROSITE" id="PS51720">
    <property type="entry name" value="G_AIG1"/>
    <property type="match status" value="1"/>
</dbReference>
<dbReference type="GO" id="GO:0005525">
    <property type="term" value="F:GTP binding"/>
    <property type="evidence" value="ECO:0007669"/>
    <property type="project" value="UniProtKB-KW"/>
</dbReference>
<dbReference type="PANTHER" id="PTHR10903">
    <property type="entry name" value="GTPASE, IMAP FAMILY MEMBER-RELATED"/>
    <property type="match status" value="1"/>
</dbReference>
<sequence>MSDPSDVRITLIGKTGVGKSSVGNTILGENRFTRGFGSSSVTRRCQMERAVIGDRSVTVVDTPDFFHSTHEEDLVSEIVSSVTLPSPGVHAFLYVLKPTTFTQQEAETVSQFKQTYGEEVFRYTIVLFTHGDQIQHEEMSRLISQNELLMNLVRLCIGRFTVLNNDAPTDRDQVNYLLGIIDRMLSGQENSFYTLEMLQEASRRAEGQREISLEQSCSSPQERPKVFHQYLKNGFGVFYGGLSGKQVILLAALAGAVVAYTAMHRGL</sequence>
<dbReference type="Gene3D" id="3.40.50.300">
    <property type="entry name" value="P-loop containing nucleotide triphosphate hydrolases"/>
    <property type="match status" value="1"/>
</dbReference>
<evidence type="ECO:0000256" key="2">
    <source>
        <dbReference type="ARBA" id="ARBA00022741"/>
    </source>
</evidence>
<feature type="transmembrane region" description="Helical" evidence="4">
    <location>
        <begin position="247"/>
        <end position="263"/>
    </location>
</feature>
<dbReference type="AlphaFoldDB" id="A0AA88NUM5"/>
<protein>
    <recommendedName>
        <fullName evidence="5">AIG1-type G domain-containing protein</fullName>
    </recommendedName>
</protein>
<proteinExistence type="inferred from homology"/>
<dbReference type="Proteomes" id="UP001187315">
    <property type="component" value="Unassembled WGS sequence"/>
</dbReference>
<dbReference type="InterPro" id="IPR045058">
    <property type="entry name" value="GIMA/IAN/Toc"/>
</dbReference>
<keyword evidence="2" id="KW-0547">Nucleotide-binding</keyword>
<accession>A0AA88NUM5</accession>